<evidence type="ECO:0008006" key="2">
    <source>
        <dbReference type="Google" id="ProtNLM"/>
    </source>
</evidence>
<protein>
    <recommendedName>
        <fullName evidence="2">F-box domain-containing protein</fullName>
    </recommendedName>
</protein>
<accession>A0A4V2JZV6</accession>
<name>A0A4V2JZV6_9APHY</name>
<proteinExistence type="predicted"/>
<sequence>MMSLKDDLPKPLHPLSSSPPIMQSLTLPVEVVEGVVDCCSGDATTLLAFSLTCRDIHPRSILVLYTHVELEDRDQLFDFCDALKAKPERQPIVQSLLIYGEDFAPYPLLSMLPALRHIKFEGGGEQSILQWYPSTLLCCRRSGSSIRNLTIRDYTFSTCTAFLRILSAFPTIENLACMSLYVEKKGEANPLVQKSLSRQLRLRTLNVSVSTVVSV</sequence>
<gene>
    <name evidence="1" type="ORF">BD311DRAFT_848003</name>
</gene>
<reference evidence="1" key="1">
    <citation type="submission" date="2019-01" db="EMBL/GenBank/DDBJ databases">
        <title>Draft genome sequences of three monokaryotic isolates of the white-rot basidiomycete fungus Dichomitus squalens.</title>
        <authorList>
            <consortium name="DOE Joint Genome Institute"/>
            <person name="Lopez S.C."/>
            <person name="Andreopoulos B."/>
            <person name="Pangilinan J."/>
            <person name="Lipzen A."/>
            <person name="Riley R."/>
            <person name="Ahrendt S."/>
            <person name="Ng V."/>
            <person name="Barry K."/>
            <person name="Daum C."/>
            <person name="Grigoriev I.V."/>
            <person name="Hilden K.S."/>
            <person name="Makela M.R."/>
            <person name="de Vries R.P."/>
        </authorList>
    </citation>
    <scope>NUCLEOTIDE SEQUENCE [LARGE SCALE GENOMIC DNA]</scope>
    <source>
        <strain evidence="1">OM18370.1</strain>
    </source>
</reference>
<dbReference type="EMBL" id="ML143444">
    <property type="protein sequence ID" value="TBU26553.1"/>
    <property type="molecule type" value="Genomic_DNA"/>
</dbReference>
<organism evidence="1">
    <name type="scientific">Dichomitus squalens</name>
    <dbReference type="NCBI Taxonomy" id="114155"/>
    <lineage>
        <taxon>Eukaryota</taxon>
        <taxon>Fungi</taxon>
        <taxon>Dikarya</taxon>
        <taxon>Basidiomycota</taxon>
        <taxon>Agaricomycotina</taxon>
        <taxon>Agaricomycetes</taxon>
        <taxon>Polyporales</taxon>
        <taxon>Polyporaceae</taxon>
        <taxon>Dichomitus</taxon>
    </lineage>
</organism>
<dbReference type="Proteomes" id="UP000292957">
    <property type="component" value="Unassembled WGS sequence"/>
</dbReference>
<dbReference type="AlphaFoldDB" id="A0A4V2JZV6"/>
<dbReference type="OrthoDB" id="2883008at2759"/>
<evidence type="ECO:0000313" key="1">
    <source>
        <dbReference type="EMBL" id="TBU26553.1"/>
    </source>
</evidence>